<dbReference type="AlphaFoldDB" id="A0A6A5TP13"/>
<protein>
    <recommendedName>
        <fullName evidence="2">Aminoglycoside phosphotransferase domain-containing protein</fullName>
    </recommendedName>
</protein>
<dbReference type="PANTHER" id="PTHR21310:SF51">
    <property type="entry name" value="AMINOGLYCOSIDE PHOSPHOTRANSFERASE DOMAIN-CONTAINING PROTEIN"/>
    <property type="match status" value="1"/>
</dbReference>
<evidence type="ECO:0000256" key="1">
    <source>
        <dbReference type="SAM" id="MobiDB-lite"/>
    </source>
</evidence>
<feature type="compositionally biased region" description="Polar residues" evidence="1">
    <location>
        <begin position="181"/>
        <end position="197"/>
    </location>
</feature>
<dbReference type="Pfam" id="PF01636">
    <property type="entry name" value="APH"/>
    <property type="match status" value="1"/>
</dbReference>
<name>A0A6A5TP13_9PLEO</name>
<evidence type="ECO:0000259" key="2">
    <source>
        <dbReference type="Pfam" id="PF01636"/>
    </source>
</evidence>
<proteinExistence type="predicted"/>
<dbReference type="InterPro" id="IPR002575">
    <property type="entry name" value="Aminoglycoside_PTrfase"/>
</dbReference>
<evidence type="ECO:0000313" key="4">
    <source>
        <dbReference type="Proteomes" id="UP000800035"/>
    </source>
</evidence>
<evidence type="ECO:0000313" key="3">
    <source>
        <dbReference type="EMBL" id="KAF1954643.1"/>
    </source>
</evidence>
<feature type="domain" description="Aminoglycoside phosphotransferase" evidence="2">
    <location>
        <begin position="516"/>
        <end position="554"/>
    </location>
</feature>
<keyword evidence="4" id="KW-1185">Reference proteome</keyword>
<dbReference type="Gene3D" id="3.90.1200.10">
    <property type="match status" value="1"/>
</dbReference>
<accession>A0A6A5TP13</accession>
<feature type="region of interest" description="Disordered" evidence="1">
    <location>
        <begin position="133"/>
        <end position="213"/>
    </location>
</feature>
<dbReference type="PANTHER" id="PTHR21310">
    <property type="entry name" value="AMINOGLYCOSIDE PHOSPHOTRANSFERASE-RELATED-RELATED"/>
    <property type="match status" value="1"/>
</dbReference>
<sequence>MPYSHKSIISAANPNFGLLSTAYALAAFDPFQAARTHLILCANDYADFANTTIPVLARFSENVHEDLRERMLHLLSKYFKYEKHFHVRGAGIFRAAFNGIVVGYSRMMVNTEIGVPRDGHDGQKLDETVMGELEAPPKPDDLNVEQDAPFPNDADSDVSAHTEPRSSTNETYFRSDRRDSAYSSQTTKNGANVQNRPASCIPDPPTPKHKTLFEDCDGLHQTSTSAYPPISAPRYRPTVNLDDIPRAFQNWDWAHVLFKHLSLGDFDMRKIRCIRKSSGSFHIVQIWEVLYGPDQGKYVIKVPRSGTEKKWGLTDSCIVHCEFSTMRVIKAQTNCPIPEPIACDSTCAPQPRNVMGAPYILMRAMEGVQAQHIWFDIDEHGGGDIDAAMNPTAAMEAKRACFVKSLARAMSELGKISFPRIGSLMCYADGSGFIGNTYTWRRCRERGGFEAQTTEPTFAESQEYWRRNLDGACPWVPGSHDELPHHQLKQNGQRMVMECIMDSDVFKASRAGTEDRETFVLSHTDLNLQNIICDPRTGEVVGIIDWDGACTVPRHIGFSALPLFLIGDYFNNIPGAIRIPIPDLVKYRKIYTEAMLEATGPEGDGKYTAKSALFQAIHGSQFGHQFLGCEEDAVGKVLGQCEGLGEVTADEVCMLLGAESWLLKKEVVELEVQKVMAC</sequence>
<reference evidence="3" key="1">
    <citation type="journal article" date="2020" name="Stud. Mycol.">
        <title>101 Dothideomycetes genomes: a test case for predicting lifestyles and emergence of pathogens.</title>
        <authorList>
            <person name="Haridas S."/>
            <person name="Albert R."/>
            <person name="Binder M."/>
            <person name="Bloem J."/>
            <person name="Labutti K."/>
            <person name="Salamov A."/>
            <person name="Andreopoulos B."/>
            <person name="Baker S."/>
            <person name="Barry K."/>
            <person name="Bills G."/>
            <person name="Bluhm B."/>
            <person name="Cannon C."/>
            <person name="Castanera R."/>
            <person name="Culley D."/>
            <person name="Daum C."/>
            <person name="Ezra D."/>
            <person name="Gonzalez J."/>
            <person name="Henrissat B."/>
            <person name="Kuo A."/>
            <person name="Liang C."/>
            <person name="Lipzen A."/>
            <person name="Lutzoni F."/>
            <person name="Magnuson J."/>
            <person name="Mondo S."/>
            <person name="Nolan M."/>
            <person name="Ohm R."/>
            <person name="Pangilinan J."/>
            <person name="Park H.-J."/>
            <person name="Ramirez L."/>
            <person name="Alfaro M."/>
            <person name="Sun H."/>
            <person name="Tritt A."/>
            <person name="Yoshinaga Y."/>
            <person name="Zwiers L.-H."/>
            <person name="Turgeon B."/>
            <person name="Goodwin S."/>
            <person name="Spatafora J."/>
            <person name="Crous P."/>
            <person name="Grigoriev I."/>
        </authorList>
    </citation>
    <scope>NUCLEOTIDE SEQUENCE</scope>
    <source>
        <strain evidence="3">CBS 675.92</strain>
    </source>
</reference>
<dbReference type="OrthoDB" id="10003767at2759"/>
<organism evidence="3 4">
    <name type="scientific">Byssothecium circinans</name>
    <dbReference type="NCBI Taxonomy" id="147558"/>
    <lineage>
        <taxon>Eukaryota</taxon>
        <taxon>Fungi</taxon>
        <taxon>Dikarya</taxon>
        <taxon>Ascomycota</taxon>
        <taxon>Pezizomycotina</taxon>
        <taxon>Dothideomycetes</taxon>
        <taxon>Pleosporomycetidae</taxon>
        <taxon>Pleosporales</taxon>
        <taxon>Massarineae</taxon>
        <taxon>Massarinaceae</taxon>
        <taxon>Byssothecium</taxon>
    </lineage>
</organism>
<dbReference type="InterPro" id="IPR011009">
    <property type="entry name" value="Kinase-like_dom_sf"/>
</dbReference>
<dbReference type="EMBL" id="ML976998">
    <property type="protein sequence ID" value="KAF1954643.1"/>
    <property type="molecule type" value="Genomic_DNA"/>
</dbReference>
<dbReference type="Proteomes" id="UP000800035">
    <property type="component" value="Unassembled WGS sequence"/>
</dbReference>
<gene>
    <name evidence="3" type="ORF">CC80DRAFT_123487</name>
</gene>
<dbReference type="InterPro" id="IPR051678">
    <property type="entry name" value="AGP_Transferase"/>
</dbReference>
<dbReference type="SUPFAM" id="SSF56112">
    <property type="entry name" value="Protein kinase-like (PK-like)"/>
    <property type="match status" value="1"/>
</dbReference>